<dbReference type="PROSITE" id="PS50132">
    <property type="entry name" value="RGS"/>
    <property type="match status" value="1"/>
</dbReference>
<dbReference type="SUPFAM" id="SSF48097">
    <property type="entry name" value="Regulator of G-protein signaling, RGS"/>
    <property type="match status" value="1"/>
</dbReference>
<dbReference type="Pfam" id="PF00615">
    <property type="entry name" value="RGS"/>
    <property type="match status" value="1"/>
</dbReference>
<dbReference type="AlphaFoldDB" id="A0A1Y2DRU7"/>
<accession>A0A1Y2DRU7</accession>
<dbReference type="Gene3D" id="1.10.167.10">
    <property type="entry name" value="Regulator of G-protein Signalling 4, domain 2"/>
    <property type="match status" value="1"/>
</dbReference>
<dbReference type="InterPro" id="IPR044926">
    <property type="entry name" value="RGS_subdomain_2"/>
</dbReference>
<dbReference type="InterPro" id="IPR036305">
    <property type="entry name" value="RGS_sf"/>
</dbReference>
<dbReference type="OrthoDB" id="2159386at2759"/>
<comment type="caution">
    <text evidence="3">The sequence shown here is derived from an EMBL/GenBank/DDBJ whole genome shotgun (WGS) entry which is preliminary data.</text>
</comment>
<proteinExistence type="predicted"/>
<dbReference type="InterPro" id="IPR016137">
    <property type="entry name" value="RGS"/>
</dbReference>
<feature type="compositionally biased region" description="Polar residues" evidence="1">
    <location>
        <begin position="102"/>
        <end position="113"/>
    </location>
</feature>
<evidence type="ECO:0000313" key="4">
    <source>
        <dbReference type="Proteomes" id="UP000193920"/>
    </source>
</evidence>
<organism evidence="3 4">
    <name type="scientific">Neocallimastix californiae</name>
    <dbReference type="NCBI Taxonomy" id="1754190"/>
    <lineage>
        <taxon>Eukaryota</taxon>
        <taxon>Fungi</taxon>
        <taxon>Fungi incertae sedis</taxon>
        <taxon>Chytridiomycota</taxon>
        <taxon>Chytridiomycota incertae sedis</taxon>
        <taxon>Neocallimastigomycetes</taxon>
        <taxon>Neocallimastigales</taxon>
        <taxon>Neocallimastigaceae</taxon>
        <taxon>Neocallimastix</taxon>
    </lineage>
</organism>
<feature type="region of interest" description="Disordered" evidence="1">
    <location>
        <begin position="92"/>
        <end position="113"/>
    </location>
</feature>
<name>A0A1Y2DRU7_9FUNG</name>
<reference evidence="3 4" key="1">
    <citation type="submission" date="2016-08" db="EMBL/GenBank/DDBJ databases">
        <title>A Parts List for Fungal Cellulosomes Revealed by Comparative Genomics.</title>
        <authorList>
            <consortium name="DOE Joint Genome Institute"/>
            <person name="Haitjema C.H."/>
            <person name="Gilmore S.P."/>
            <person name="Henske J.K."/>
            <person name="Solomon K.V."/>
            <person name="De Groot R."/>
            <person name="Kuo A."/>
            <person name="Mondo S.J."/>
            <person name="Salamov A.A."/>
            <person name="Labutti K."/>
            <person name="Zhao Z."/>
            <person name="Chiniquy J."/>
            <person name="Barry K."/>
            <person name="Brewer H.M."/>
            <person name="Purvine S.O."/>
            <person name="Wright A.T."/>
            <person name="Boxma B."/>
            <person name="Van Alen T."/>
            <person name="Hackstein J.H."/>
            <person name="Baker S.E."/>
            <person name="Grigoriev I.V."/>
            <person name="O'Malley M.A."/>
        </authorList>
    </citation>
    <scope>NUCLEOTIDE SEQUENCE [LARGE SCALE GENOMIC DNA]</scope>
    <source>
        <strain evidence="3 4">G1</strain>
    </source>
</reference>
<feature type="domain" description="RGS" evidence="2">
    <location>
        <begin position="174"/>
        <end position="276"/>
    </location>
</feature>
<evidence type="ECO:0000259" key="2">
    <source>
        <dbReference type="PROSITE" id="PS50132"/>
    </source>
</evidence>
<keyword evidence="4" id="KW-1185">Reference proteome</keyword>
<sequence length="309" mass="36075">MNMKDDASINSNISETMTQNNWLQTKINKNECNSMDLKTNNRLLNRIEEISHTNSPNNKVRSHIDIHTNYNNMENENLAKILLNEKSNFKSDRGLERPMPVRNNSNITSNLRYNNDSTSGFSSEFSMANHRTMCNVNQTDSMDNTRGSTTDGIMLKSSMLSKSVTTQTYCSHMDLEETRRMLDSDIFRNVGQERHLYDKKTANVKLHNFALQIYDKYICHGSIYELNIRDKTIKDISNQINNSTNEHQPFSEDIFNQAYIEVLQNIYMTSFQKFLKYGKEDILYCSSLKREEEDDDNEGESNKIYDFNY</sequence>
<dbReference type="Proteomes" id="UP000193920">
    <property type="component" value="Unassembled WGS sequence"/>
</dbReference>
<dbReference type="EMBL" id="MCOG01000059">
    <property type="protein sequence ID" value="ORY61864.1"/>
    <property type="molecule type" value="Genomic_DNA"/>
</dbReference>
<evidence type="ECO:0000256" key="1">
    <source>
        <dbReference type="SAM" id="MobiDB-lite"/>
    </source>
</evidence>
<protein>
    <recommendedName>
        <fullName evidence="2">RGS domain-containing protein</fullName>
    </recommendedName>
</protein>
<dbReference type="STRING" id="1754190.A0A1Y2DRU7"/>
<gene>
    <name evidence="3" type="ORF">LY90DRAFT_642659</name>
</gene>
<evidence type="ECO:0000313" key="3">
    <source>
        <dbReference type="EMBL" id="ORY61864.1"/>
    </source>
</evidence>